<comment type="caution">
    <text evidence="1">The sequence shown here is derived from an EMBL/GenBank/DDBJ whole genome shotgun (WGS) entry which is preliminary data.</text>
</comment>
<organism evidence="1 2">
    <name type="scientific">Diaporthe vaccinii</name>
    <dbReference type="NCBI Taxonomy" id="105482"/>
    <lineage>
        <taxon>Eukaryota</taxon>
        <taxon>Fungi</taxon>
        <taxon>Dikarya</taxon>
        <taxon>Ascomycota</taxon>
        <taxon>Pezizomycotina</taxon>
        <taxon>Sordariomycetes</taxon>
        <taxon>Sordariomycetidae</taxon>
        <taxon>Diaporthales</taxon>
        <taxon>Diaporthaceae</taxon>
        <taxon>Diaporthe</taxon>
        <taxon>Diaporthe eres species complex</taxon>
    </lineage>
</organism>
<keyword evidence="2" id="KW-1185">Reference proteome</keyword>
<name>A0ABR4DQN7_9PEZI</name>
<protein>
    <submittedName>
        <fullName evidence="1">Uncharacterized protein</fullName>
    </submittedName>
</protein>
<proteinExistence type="predicted"/>
<evidence type="ECO:0000313" key="1">
    <source>
        <dbReference type="EMBL" id="KAL2272716.1"/>
    </source>
</evidence>
<evidence type="ECO:0000313" key="2">
    <source>
        <dbReference type="Proteomes" id="UP001600888"/>
    </source>
</evidence>
<gene>
    <name evidence="1" type="ORF">FJTKL_06228</name>
</gene>
<sequence>MPELSLNTSWEIPPQSWLNISDCEAISPWIAHVFVIASGAATSGGSGHDDIPMKVIVDFLRSLVPNNWTQPADGDLLLWYLDFFDYIDEDKLQSIGMFSLQNCGPKVCPNLGFSGDSDLSGIGVSLLRISYL</sequence>
<dbReference type="Proteomes" id="UP001600888">
    <property type="component" value="Unassembled WGS sequence"/>
</dbReference>
<dbReference type="EMBL" id="JBAWTH010000220">
    <property type="protein sequence ID" value="KAL2272716.1"/>
    <property type="molecule type" value="Genomic_DNA"/>
</dbReference>
<accession>A0ABR4DQN7</accession>
<reference evidence="1 2" key="1">
    <citation type="submission" date="2024-03" db="EMBL/GenBank/DDBJ databases">
        <title>A high-quality draft genome sequence of Diaporthe vaccinii, a causative agent of upright dieback and viscid rot disease in cranberry plants.</title>
        <authorList>
            <person name="Sarrasin M."/>
            <person name="Lang B.F."/>
            <person name="Burger G."/>
        </authorList>
    </citation>
    <scope>NUCLEOTIDE SEQUENCE [LARGE SCALE GENOMIC DNA]</scope>
    <source>
        <strain evidence="1 2">IS7</strain>
    </source>
</reference>